<comment type="function">
    <text evidence="1">Heme-dependent dioxygenase that catalyzes the oxidative cleavage of the L-tryptophan (L-Trp) pyrrole ring and converts L-tryptophan to N-formyl-L-kynurenine. Catalyzes the oxidative cleavage of the indole moiety.</text>
</comment>
<feature type="binding site" evidence="1">
    <location>
        <position position="131"/>
    </location>
    <ligand>
        <name>substrate</name>
    </ligand>
</feature>
<comment type="subunit">
    <text evidence="1">Homotetramer.</text>
</comment>
<reference evidence="3" key="1">
    <citation type="journal article" date="2014" name="Int. J. Syst. Evol. Microbiol.">
        <title>Complete genome sequence of Corynebacterium casei LMG S-19264T (=DSM 44701T), isolated from a smear-ripened cheese.</title>
        <authorList>
            <consortium name="US DOE Joint Genome Institute (JGI-PGF)"/>
            <person name="Walter F."/>
            <person name="Albersmeier A."/>
            <person name="Kalinowski J."/>
            <person name="Ruckert C."/>
        </authorList>
    </citation>
    <scope>NUCLEOTIDE SEQUENCE</scope>
    <source>
        <strain evidence="3">VKM Ac-2007</strain>
    </source>
</reference>
<dbReference type="EMBL" id="BSEV01000016">
    <property type="protein sequence ID" value="GLK12344.1"/>
    <property type="molecule type" value="Genomic_DNA"/>
</dbReference>
<comment type="catalytic activity">
    <reaction evidence="1">
        <text>L-tryptophan + O2 = N-formyl-L-kynurenine</text>
        <dbReference type="Rhea" id="RHEA:24536"/>
        <dbReference type="ChEBI" id="CHEBI:15379"/>
        <dbReference type="ChEBI" id="CHEBI:57912"/>
        <dbReference type="ChEBI" id="CHEBI:58629"/>
        <dbReference type="EC" id="1.13.11.11"/>
    </reaction>
</comment>
<keyword evidence="1" id="KW-0408">Iron</keyword>
<feature type="binding site" evidence="1">
    <location>
        <position position="127"/>
    </location>
    <ligand>
        <name>substrate</name>
    </ligand>
</feature>
<evidence type="ECO:0000256" key="2">
    <source>
        <dbReference type="SAM" id="MobiDB-lite"/>
    </source>
</evidence>
<comment type="caution">
    <text evidence="1">Lacks conserved residue(s) required for the propagation of feature annotation.</text>
</comment>
<proteinExistence type="inferred from homology"/>
<dbReference type="SUPFAM" id="SSF140959">
    <property type="entry name" value="Indolic compounds 2,3-dioxygenase-like"/>
    <property type="match status" value="1"/>
</dbReference>
<comment type="caution">
    <text evidence="3">The sequence shown here is derived from an EMBL/GenBank/DDBJ whole genome shotgun (WGS) entry which is preliminary data.</text>
</comment>
<dbReference type="InterPro" id="IPR037217">
    <property type="entry name" value="Trp/Indoleamine_2_3_dOase-like"/>
</dbReference>
<comment type="similarity">
    <text evidence="1">Belongs to the tryptophan 2,3-dioxygenase family.</text>
</comment>
<dbReference type="GO" id="GO:0019442">
    <property type="term" value="P:L-tryptophan catabolic process to acetyl-CoA"/>
    <property type="evidence" value="ECO:0007669"/>
    <property type="project" value="TreeGrafter"/>
</dbReference>
<dbReference type="GO" id="GO:0019441">
    <property type="term" value="P:L-tryptophan catabolic process to kynurenine"/>
    <property type="evidence" value="ECO:0007669"/>
    <property type="project" value="UniProtKB-UniRule"/>
</dbReference>
<dbReference type="GO" id="GO:0020037">
    <property type="term" value="F:heme binding"/>
    <property type="evidence" value="ECO:0007669"/>
    <property type="project" value="UniProtKB-UniRule"/>
</dbReference>
<keyword evidence="1" id="KW-0560">Oxidoreductase</keyword>
<dbReference type="Pfam" id="PF03301">
    <property type="entry name" value="Trp_dioxygenase"/>
    <property type="match status" value="2"/>
</dbReference>
<dbReference type="HAMAP" id="MF_01972">
    <property type="entry name" value="T23O"/>
    <property type="match status" value="1"/>
</dbReference>
<feature type="binding site" evidence="1">
    <location>
        <position position="268"/>
    </location>
    <ligand>
        <name>substrate</name>
    </ligand>
</feature>
<keyword evidence="1" id="KW-0223">Dioxygenase</keyword>
<evidence type="ECO:0000313" key="3">
    <source>
        <dbReference type="EMBL" id="GLK12344.1"/>
    </source>
</evidence>
<name>A0A9W6I6W2_9ACTN</name>
<gene>
    <name evidence="3" type="primary">kynA_2</name>
    <name evidence="1" type="synonym">kynA</name>
    <name evidence="3" type="ORF">GCM10017600_57540</name>
</gene>
<accession>A0A9W6I6W2</accession>
<dbReference type="GO" id="GO:0046872">
    <property type="term" value="F:metal ion binding"/>
    <property type="evidence" value="ECO:0007669"/>
    <property type="project" value="UniProtKB-KW"/>
</dbReference>
<keyword evidence="4" id="KW-1185">Reference proteome</keyword>
<evidence type="ECO:0000256" key="1">
    <source>
        <dbReference type="HAMAP-Rule" id="MF_01972"/>
    </source>
</evidence>
<feature type="region of interest" description="Disordered" evidence="2">
    <location>
        <begin position="1"/>
        <end position="25"/>
    </location>
</feature>
<keyword evidence="1" id="KW-0479">Metal-binding</keyword>
<comment type="pathway">
    <text evidence="1">Amino-acid degradation; L-tryptophan degradation via kynurenine pathway; L-kynurenine from L-tryptophan: step 1/2.</text>
</comment>
<dbReference type="PANTHER" id="PTHR10138">
    <property type="entry name" value="TRYPTOPHAN 2,3-DIOXYGENASE"/>
    <property type="match status" value="1"/>
</dbReference>
<dbReference type="RefSeq" id="WP_271220677.1">
    <property type="nucleotide sequence ID" value="NZ_BAAAVD010000009.1"/>
</dbReference>
<keyword evidence="1" id="KW-0823">Tryptophan catabolism</keyword>
<reference evidence="3" key="2">
    <citation type="submission" date="2023-01" db="EMBL/GenBank/DDBJ databases">
        <authorList>
            <person name="Sun Q."/>
            <person name="Evtushenko L."/>
        </authorList>
    </citation>
    <scope>NUCLEOTIDE SEQUENCE</scope>
    <source>
        <strain evidence="3">VKM Ac-2007</strain>
    </source>
</reference>
<dbReference type="GO" id="GO:0004833">
    <property type="term" value="F:L-tryptophan 2,3-dioxygenase activity"/>
    <property type="evidence" value="ECO:0007669"/>
    <property type="project" value="UniProtKB-UniRule"/>
</dbReference>
<dbReference type="PANTHER" id="PTHR10138:SF0">
    <property type="entry name" value="TRYPTOPHAN 2,3-DIOXYGENASE"/>
    <property type="match status" value="1"/>
</dbReference>
<sequence length="296" mass="33839">MEKSASHDRCPVRPLSEEEREERARLTNGEPVADFGANPFVSYLADDILLSLQNPRTKEFSEPAFLIMSQVVELLFKLAHTEARQARDLLDLDDVAGALWVFRRLSRVQNVLTDTWEVLSSLSPVEYGAFRDQLGEGSGLQSSMYRHLEFILGNKNEAMVTPHRGDPAVHRELRRALGEPSLYDAALRLLRRRGFPVPQDCAERDWALPYEERQEVADAWQLVYQDPDRHLELHQLAEALVDIAYDFGRWRAAHLLTVERLLGSKAGTGGTSGVRWLRRVAEHRFFPELWLVRSGI</sequence>
<dbReference type="InterPro" id="IPR004981">
    <property type="entry name" value="Trp_2_3_dOase"/>
</dbReference>
<dbReference type="Gene3D" id="1.20.58.480">
    <property type="match status" value="1"/>
</dbReference>
<keyword evidence="1" id="KW-0349">Heme</keyword>
<protein>
    <recommendedName>
        <fullName evidence="1">Tryptophan 2,3-dioxygenase</fullName>
        <shortName evidence="1">TDO</shortName>
        <ecNumber evidence="1">1.13.11.11</ecNumber>
    </recommendedName>
    <alternativeName>
        <fullName evidence="1">Tryptamin 2,3-dioxygenase</fullName>
    </alternativeName>
    <alternativeName>
        <fullName evidence="1">Tryptophan oxygenase</fullName>
        <shortName evidence="1">TO</shortName>
        <shortName evidence="1">TRPO</shortName>
    </alternativeName>
    <alternativeName>
        <fullName evidence="1">Tryptophan pyrrolase</fullName>
    </alternativeName>
    <alternativeName>
        <fullName evidence="1">Tryptophanase</fullName>
    </alternativeName>
</protein>
<evidence type="ECO:0000313" key="4">
    <source>
        <dbReference type="Proteomes" id="UP001143474"/>
    </source>
</evidence>
<dbReference type="EC" id="1.13.11.11" evidence="1"/>
<dbReference type="Proteomes" id="UP001143474">
    <property type="component" value="Unassembled WGS sequence"/>
</dbReference>
<feature type="binding site" description="axial binding residue" evidence="1">
    <location>
        <position position="254"/>
    </location>
    <ligand>
        <name>heme</name>
        <dbReference type="ChEBI" id="CHEBI:30413"/>
    </ligand>
    <ligandPart>
        <name>Fe</name>
        <dbReference type="ChEBI" id="CHEBI:18248"/>
    </ligandPart>
</feature>
<dbReference type="AlphaFoldDB" id="A0A9W6I6W2"/>
<organism evidence="3 4">
    <name type="scientific">Streptosporangium carneum</name>
    <dbReference type="NCBI Taxonomy" id="47481"/>
    <lineage>
        <taxon>Bacteria</taxon>
        <taxon>Bacillati</taxon>
        <taxon>Actinomycetota</taxon>
        <taxon>Actinomycetes</taxon>
        <taxon>Streptosporangiales</taxon>
        <taxon>Streptosporangiaceae</taxon>
        <taxon>Streptosporangium</taxon>
    </lineage>
</organism>
<comment type="cofactor">
    <cofactor evidence="1">
        <name>heme</name>
        <dbReference type="ChEBI" id="CHEBI:30413"/>
    </cofactor>
    <text evidence="1">Binds 1 heme group per subunit.</text>
</comment>